<keyword evidence="5 9" id="KW-0653">Protein transport</keyword>
<feature type="transmembrane region" description="Helical" evidence="9">
    <location>
        <begin position="285"/>
        <end position="308"/>
    </location>
</feature>
<evidence type="ECO:0000256" key="8">
    <source>
        <dbReference type="ARBA" id="ARBA00023136"/>
    </source>
</evidence>
<sequence length="384" mass="41832">MTISAGATPPTDRIDLVGKTRLWLGIAAAVTVLGLLGLVVRGLNLGLDFTGGALYQFRFPEKVATTARDEARIAGEVRSILVRLRLPSEPVIQIAEGDTLLVRVKLQSERESERWRQVIADALKKRFPNIEEATTEFIGATVGSELTAAAIWGTVLGLLGISGWIWLRYQILGAGWLFAIGALASLAHDVLVLVGFVAWAHIEVTSAFIAALLTVAGYSVQDTVVIYDRIRENLRVRRGWSLDRVVNHSLLETMARSINTSVTTTLALVAILLIGGAAVKPLALSLLFGIISGTYSSIFIAAPLVLVLQRWWEKRQGQRPQAREVRAPVGEQRPILRVSATPERTTPGESEPSGTEEAPTPTGSILRPGSVPPGRRKPRRKRRR</sequence>
<dbReference type="InterPro" id="IPR022813">
    <property type="entry name" value="SecD/SecF_arch_bac"/>
</dbReference>
<dbReference type="Proteomes" id="UP000236173">
    <property type="component" value="Unassembled WGS sequence"/>
</dbReference>
<dbReference type="AlphaFoldDB" id="A0A2H5X925"/>
<evidence type="ECO:0000256" key="1">
    <source>
        <dbReference type="ARBA" id="ARBA00004651"/>
    </source>
</evidence>
<evidence type="ECO:0000256" key="10">
    <source>
        <dbReference type="SAM" id="MobiDB-lite"/>
    </source>
</evidence>
<dbReference type="InterPro" id="IPR048634">
    <property type="entry name" value="SecD_SecF_C"/>
</dbReference>
<comment type="function">
    <text evidence="9">Part of the Sec protein translocase complex. Interacts with the SecYEG preprotein conducting channel. SecDF uses the proton motive force (PMF) to complete protein translocation after the ATP-dependent function of SecA.</text>
</comment>
<evidence type="ECO:0000256" key="6">
    <source>
        <dbReference type="ARBA" id="ARBA00022989"/>
    </source>
</evidence>
<gene>
    <name evidence="9" type="primary">secF</name>
    <name evidence="12" type="ORF">HRbin17_00143</name>
</gene>
<organism evidence="12 13">
    <name type="scientific">Candidatus Fervidibacter japonicus</name>
    <dbReference type="NCBI Taxonomy" id="2035412"/>
    <lineage>
        <taxon>Bacteria</taxon>
        <taxon>Candidatus Fervidibacterota</taxon>
        <taxon>Candidatus Fervidibacter</taxon>
    </lineage>
</organism>
<keyword evidence="4 9" id="KW-0812">Transmembrane</keyword>
<dbReference type="GO" id="GO:0006605">
    <property type="term" value="P:protein targeting"/>
    <property type="evidence" value="ECO:0007669"/>
    <property type="project" value="UniProtKB-UniRule"/>
</dbReference>
<dbReference type="Gene3D" id="1.20.1640.10">
    <property type="entry name" value="Multidrug efflux transporter AcrB transmembrane domain"/>
    <property type="match status" value="1"/>
</dbReference>
<evidence type="ECO:0000256" key="9">
    <source>
        <dbReference type="HAMAP-Rule" id="MF_01464"/>
    </source>
</evidence>
<dbReference type="InterPro" id="IPR022645">
    <property type="entry name" value="SecD/SecF_bac"/>
</dbReference>
<evidence type="ECO:0000313" key="13">
    <source>
        <dbReference type="Proteomes" id="UP000236173"/>
    </source>
</evidence>
<dbReference type="Pfam" id="PF02355">
    <property type="entry name" value="SecD_SecF_C"/>
    <property type="match status" value="1"/>
</dbReference>
<protein>
    <recommendedName>
        <fullName evidence="9">Protein-export membrane protein SecF</fullName>
    </recommendedName>
</protein>
<dbReference type="PANTHER" id="PTHR30081">
    <property type="entry name" value="PROTEIN-EXPORT MEMBRANE PROTEIN SEC"/>
    <property type="match status" value="1"/>
</dbReference>
<dbReference type="GO" id="GO:0005886">
    <property type="term" value="C:plasma membrane"/>
    <property type="evidence" value="ECO:0007669"/>
    <property type="project" value="UniProtKB-SubCell"/>
</dbReference>
<feature type="compositionally biased region" description="Basic residues" evidence="10">
    <location>
        <begin position="374"/>
        <end position="384"/>
    </location>
</feature>
<proteinExistence type="inferred from homology"/>
<evidence type="ECO:0000313" key="12">
    <source>
        <dbReference type="EMBL" id="GBC97654.1"/>
    </source>
</evidence>
<dbReference type="Pfam" id="PF07549">
    <property type="entry name" value="Sec_GG"/>
    <property type="match status" value="1"/>
</dbReference>
<accession>A0A2H5X925</accession>
<feature type="transmembrane region" description="Helical" evidence="9">
    <location>
        <begin position="208"/>
        <end position="227"/>
    </location>
</feature>
<feature type="domain" description="Protein export membrane protein SecD/SecF C-terminal" evidence="11">
    <location>
        <begin position="120"/>
        <end position="310"/>
    </location>
</feature>
<dbReference type="InterPro" id="IPR022646">
    <property type="entry name" value="SecD/SecF_CS"/>
</dbReference>
<dbReference type="NCBIfam" id="TIGR00916">
    <property type="entry name" value="2A0604s01"/>
    <property type="match status" value="1"/>
</dbReference>
<dbReference type="PRINTS" id="PR01755">
    <property type="entry name" value="SECFTRNLCASE"/>
</dbReference>
<keyword evidence="6 9" id="KW-1133">Transmembrane helix</keyword>
<keyword evidence="3 9" id="KW-1003">Cell membrane</keyword>
<dbReference type="EMBL" id="BEHT01000001">
    <property type="protein sequence ID" value="GBC97654.1"/>
    <property type="molecule type" value="Genomic_DNA"/>
</dbReference>
<evidence type="ECO:0000256" key="7">
    <source>
        <dbReference type="ARBA" id="ARBA00023010"/>
    </source>
</evidence>
<evidence type="ECO:0000256" key="5">
    <source>
        <dbReference type="ARBA" id="ARBA00022927"/>
    </source>
</evidence>
<dbReference type="PANTHER" id="PTHR30081:SF8">
    <property type="entry name" value="PROTEIN TRANSLOCASE SUBUNIT SECF"/>
    <property type="match status" value="1"/>
</dbReference>
<evidence type="ECO:0000256" key="2">
    <source>
        <dbReference type="ARBA" id="ARBA00022448"/>
    </source>
</evidence>
<keyword evidence="8 9" id="KW-0472">Membrane</keyword>
<feature type="transmembrane region" description="Helical" evidence="9">
    <location>
        <begin position="22"/>
        <end position="40"/>
    </location>
</feature>
<comment type="similarity">
    <text evidence="9">Belongs to the SecD/SecF family. SecF subfamily.</text>
</comment>
<comment type="subcellular location">
    <subcellularLocation>
        <location evidence="1 9">Cell membrane</location>
        <topology evidence="1 9">Multi-pass membrane protein</topology>
    </subcellularLocation>
</comment>
<keyword evidence="2 9" id="KW-0813">Transport</keyword>
<name>A0A2H5X925_9BACT</name>
<comment type="caution">
    <text evidence="12">The sequence shown here is derived from an EMBL/GenBank/DDBJ whole genome shotgun (WGS) entry which is preliminary data.</text>
</comment>
<evidence type="ECO:0000259" key="11">
    <source>
        <dbReference type="Pfam" id="PF02355"/>
    </source>
</evidence>
<dbReference type="InterPro" id="IPR005665">
    <property type="entry name" value="SecF_bac"/>
</dbReference>
<feature type="transmembrane region" description="Helical" evidence="9">
    <location>
        <begin position="149"/>
        <end position="167"/>
    </location>
</feature>
<comment type="subunit">
    <text evidence="9">Forms a complex with SecD. Part of the essential Sec protein translocation apparatus which comprises SecA, SecYEG and auxiliary proteins SecDF. Other proteins may also be involved.</text>
</comment>
<dbReference type="GO" id="GO:0015450">
    <property type="term" value="F:protein-transporting ATPase activity"/>
    <property type="evidence" value="ECO:0007669"/>
    <property type="project" value="InterPro"/>
</dbReference>
<dbReference type="GO" id="GO:0043952">
    <property type="term" value="P:protein transport by the Sec complex"/>
    <property type="evidence" value="ECO:0007669"/>
    <property type="project" value="UniProtKB-UniRule"/>
</dbReference>
<dbReference type="SUPFAM" id="SSF82866">
    <property type="entry name" value="Multidrug efflux transporter AcrB transmembrane domain"/>
    <property type="match status" value="1"/>
</dbReference>
<evidence type="ECO:0000256" key="4">
    <source>
        <dbReference type="ARBA" id="ARBA00022692"/>
    </source>
</evidence>
<feature type="region of interest" description="Disordered" evidence="10">
    <location>
        <begin position="319"/>
        <end position="384"/>
    </location>
</feature>
<dbReference type="HAMAP" id="MF_01464_B">
    <property type="entry name" value="SecF_B"/>
    <property type="match status" value="1"/>
</dbReference>
<dbReference type="InterPro" id="IPR055344">
    <property type="entry name" value="SecD_SecF_C_bact"/>
</dbReference>
<feature type="transmembrane region" description="Helical" evidence="9">
    <location>
        <begin position="258"/>
        <end position="279"/>
    </location>
</feature>
<dbReference type="GO" id="GO:0065002">
    <property type="term" value="P:intracellular protein transmembrane transport"/>
    <property type="evidence" value="ECO:0007669"/>
    <property type="project" value="UniProtKB-UniRule"/>
</dbReference>
<dbReference type="NCBIfam" id="TIGR00966">
    <property type="entry name" value="transloc_SecF"/>
    <property type="match status" value="1"/>
</dbReference>
<evidence type="ECO:0000256" key="3">
    <source>
        <dbReference type="ARBA" id="ARBA00022475"/>
    </source>
</evidence>
<feature type="transmembrane region" description="Helical" evidence="9">
    <location>
        <begin position="174"/>
        <end position="202"/>
    </location>
</feature>
<keyword evidence="7 9" id="KW-0811">Translocation</keyword>
<reference evidence="13" key="1">
    <citation type="submission" date="2017-09" db="EMBL/GenBank/DDBJ databases">
        <title>Metaegenomics of thermophilic ammonia-oxidizing enrichment culture.</title>
        <authorList>
            <person name="Kato S."/>
            <person name="Suzuki K."/>
        </authorList>
    </citation>
    <scope>NUCLEOTIDE SEQUENCE [LARGE SCALE GENOMIC DNA]</scope>
</reference>